<evidence type="ECO:0000256" key="1">
    <source>
        <dbReference type="SAM" id="MobiDB-lite"/>
    </source>
</evidence>
<name>Q9DST2_9VIRU</name>
<sequence>MFQSTSVIGASRSTSVRCRVFWTRTLMESTDAFFLKASVNSLNNNTRLQLNFTHASIFFHSMKNFSETLDSSSRSAVTPRSLMGRTTHL</sequence>
<evidence type="ECO:0000313" key="2">
    <source>
        <dbReference type="EMBL" id="CAC19153.1"/>
    </source>
</evidence>
<dbReference type="EMBL" id="AJ279815">
    <property type="protein sequence ID" value="CAC19153.1"/>
    <property type="molecule type" value="Genomic_DNA"/>
</dbReference>
<reference evidence="2" key="2">
    <citation type="submission" date="2001-05" db="EMBL/GenBank/DDBJ databases">
        <authorList>
            <person name="Bigot Y."/>
        </authorList>
    </citation>
    <scope>NUCLEOTIDE SEQUENCE</scope>
</reference>
<accession>Q9DST2</accession>
<proteinExistence type="predicted"/>
<protein>
    <submittedName>
        <fullName evidence="2">Uncharacterized protein</fullName>
    </submittedName>
</protein>
<reference evidence="2" key="1">
    <citation type="journal article" date="2000" name="J. Gen. Virol.">
        <title>Phylogenetic position of the Diadromus pulchellus ascovirus DNA polymerase among viruses with large double-stranded DNA genomes.</title>
        <authorList>
            <person name="Stasiak K."/>
            <person name="Demattei M.V."/>
            <person name="Federici B.A."/>
            <person name="Bigot Y."/>
        </authorList>
    </citation>
    <scope>NUCLEOTIDE SEQUENCE</scope>
</reference>
<feature type="region of interest" description="Disordered" evidence="1">
    <location>
        <begin position="70"/>
        <end position="89"/>
    </location>
</feature>
<organism evidence="2">
    <name type="scientific">Diadromus pulchellus ascovirus 4a</name>
    <dbReference type="NCBI Taxonomy" id="158683"/>
    <lineage>
        <taxon>Viruses</taxon>
        <taxon>Varidnaviria</taxon>
        <taxon>Bamfordvirae</taxon>
        <taxon>Nucleocytoviricota</taxon>
        <taxon>Megaviricetes</taxon>
        <taxon>Pimascovirales</taxon>
        <taxon>Pimascovirales incertae sedis</taxon>
        <taxon>Ascoviridae</taxon>
        <taxon>Toursvirus</taxon>
        <taxon>Toursvirus dptv1a</taxon>
    </lineage>
</organism>